<dbReference type="RefSeq" id="WP_317997345.1">
    <property type="nucleotide sequence ID" value="NZ_AP025523.1"/>
</dbReference>
<dbReference type="EMBL" id="AP025523">
    <property type="protein sequence ID" value="BDE06383.1"/>
    <property type="molecule type" value="Genomic_DNA"/>
</dbReference>
<dbReference type="AlphaFoldDB" id="A0AAN1XXX4"/>
<evidence type="ECO:0000313" key="4">
    <source>
        <dbReference type="Proteomes" id="UP001317532"/>
    </source>
</evidence>
<reference evidence="3 4" key="1">
    <citation type="journal article" date="2022" name="ISME Commun">
        <title>Vulcanimicrobium alpinus gen. nov. sp. nov., the first cultivated representative of the candidate phylum 'Eremiobacterota', is a metabolically versatile aerobic anoxygenic phototroph.</title>
        <authorList>
            <person name="Yabe S."/>
            <person name="Muto K."/>
            <person name="Abe K."/>
            <person name="Yokota A."/>
            <person name="Staudigel H."/>
            <person name="Tebo B.M."/>
        </authorList>
    </citation>
    <scope>NUCLEOTIDE SEQUENCE [LARGE SCALE GENOMIC DNA]</scope>
    <source>
        <strain evidence="3 4">WC8-2</strain>
    </source>
</reference>
<sequence length="109" mass="12038">MHQKSLRTPSNRRPTLPGEILVEEFLVPLGITQSAFSAHIGITAARLSEIIHGKRALTIDTALRFERALGMDAETWLRLQLSVDLYDAKHGELAKIAASIKPIKPQKTA</sequence>
<evidence type="ECO:0000313" key="3">
    <source>
        <dbReference type="EMBL" id="BDE06383.1"/>
    </source>
</evidence>
<protein>
    <submittedName>
        <fullName evidence="3">Virulence associated protein</fullName>
    </submittedName>
</protein>
<name>A0AAN1XXX4_UNVUL</name>
<dbReference type="PROSITE" id="PS50943">
    <property type="entry name" value="HTH_CROC1"/>
    <property type="match status" value="1"/>
</dbReference>
<dbReference type="SUPFAM" id="SSF47413">
    <property type="entry name" value="lambda repressor-like DNA-binding domains"/>
    <property type="match status" value="1"/>
</dbReference>
<dbReference type="SMART" id="SM00530">
    <property type="entry name" value="HTH_XRE"/>
    <property type="match status" value="1"/>
</dbReference>
<organism evidence="3 4">
    <name type="scientific">Vulcanimicrobium alpinum</name>
    <dbReference type="NCBI Taxonomy" id="3016050"/>
    <lineage>
        <taxon>Bacteria</taxon>
        <taxon>Bacillati</taxon>
        <taxon>Vulcanimicrobiota</taxon>
        <taxon>Vulcanimicrobiia</taxon>
        <taxon>Vulcanimicrobiales</taxon>
        <taxon>Vulcanimicrobiaceae</taxon>
        <taxon>Vulcanimicrobium</taxon>
    </lineage>
</organism>
<gene>
    <name evidence="3" type="ORF">WPS_16590</name>
</gene>
<dbReference type="NCBIfam" id="TIGR02607">
    <property type="entry name" value="antidote_HigA"/>
    <property type="match status" value="1"/>
</dbReference>
<dbReference type="GO" id="GO:0003677">
    <property type="term" value="F:DNA binding"/>
    <property type="evidence" value="ECO:0007669"/>
    <property type="project" value="UniProtKB-KW"/>
</dbReference>
<dbReference type="InterPro" id="IPR010982">
    <property type="entry name" value="Lambda_DNA-bd_dom_sf"/>
</dbReference>
<dbReference type="Gene3D" id="1.10.260.40">
    <property type="entry name" value="lambda repressor-like DNA-binding domains"/>
    <property type="match status" value="1"/>
</dbReference>
<dbReference type="PANTHER" id="PTHR36924:SF1">
    <property type="entry name" value="ANTITOXIN HIGA-1"/>
    <property type="match status" value="1"/>
</dbReference>
<evidence type="ECO:0000256" key="1">
    <source>
        <dbReference type="ARBA" id="ARBA00023125"/>
    </source>
</evidence>
<evidence type="ECO:0000259" key="2">
    <source>
        <dbReference type="PROSITE" id="PS50943"/>
    </source>
</evidence>
<dbReference type="Pfam" id="PF01381">
    <property type="entry name" value="HTH_3"/>
    <property type="match status" value="1"/>
</dbReference>
<dbReference type="InterPro" id="IPR001387">
    <property type="entry name" value="Cro/C1-type_HTH"/>
</dbReference>
<dbReference type="CDD" id="cd00093">
    <property type="entry name" value="HTH_XRE"/>
    <property type="match status" value="1"/>
</dbReference>
<dbReference type="KEGG" id="vab:WPS_16590"/>
<accession>A0AAN1XXX4</accession>
<keyword evidence="4" id="KW-1185">Reference proteome</keyword>
<dbReference type="PANTHER" id="PTHR36924">
    <property type="entry name" value="ANTITOXIN HIGA-1"/>
    <property type="match status" value="1"/>
</dbReference>
<dbReference type="InterPro" id="IPR013430">
    <property type="entry name" value="Toxin_antidote_HigA"/>
</dbReference>
<keyword evidence="1" id="KW-0238">DNA-binding</keyword>
<dbReference type="Proteomes" id="UP001317532">
    <property type="component" value="Chromosome"/>
</dbReference>
<feature type="domain" description="HTH cro/C1-type" evidence="2">
    <location>
        <begin position="29"/>
        <end position="76"/>
    </location>
</feature>
<proteinExistence type="predicted"/>